<dbReference type="EMBL" id="KN847323">
    <property type="protein sequence ID" value="KIW49814.1"/>
    <property type="molecule type" value="Genomic_DNA"/>
</dbReference>
<feature type="transmembrane region" description="Helical" evidence="8">
    <location>
        <begin position="159"/>
        <end position="179"/>
    </location>
</feature>
<evidence type="ECO:0000256" key="1">
    <source>
        <dbReference type="ARBA" id="ARBA00004141"/>
    </source>
</evidence>
<evidence type="ECO:0000256" key="8">
    <source>
        <dbReference type="SAM" id="Phobius"/>
    </source>
</evidence>
<dbReference type="InterPro" id="IPR003663">
    <property type="entry name" value="Sugar/inositol_transpt"/>
</dbReference>
<evidence type="ECO:0000259" key="9">
    <source>
        <dbReference type="PROSITE" id="PS50850"/>
    </source>
</evidence>
<feature type="transmembrane region" description="Helical" evidence="8">
    <location>
        <begin position="351"/>
        <end position="372"/>
    </location>
</feature>
<keyword evidence="5 8" id="KW-1133">Transmembrane helix</keyword>
<dbReference type="PROSITE" id="PS00217">
    <property type="entry name" value="SUGAR_TRANSPORT_2"/>
    <property type="match status" value="1"/>
</dbReference>
<evidence type="ECO:0000256" key="6">
    <source>
        <dbReference type="ARBA" id="ARBA00023136"/>
    </source>
</evidence>
<dbReference type="Proteomes" id="UP000054342">
    <property type="component" value="Unassembled WGS sequence"/>
</dbReference>
<evidence type="ECO:0000256" key="4">
    <source>
        <dbReference type="ARBA" id="ARBA00022692"/>
    </source>
</evidence>
<feature type="transmembrane region" description="Helical" evidence="8">
    <location>
        <begin position="132"/>
        <end position="152"/>
    </location>
</feature>
<dbReference type="InterPro" id="IPR020846">
    <property type="entry name" value="MFS_dom"/>
</dbReference>
<dbReference type="InterPro" id="IPR050360">
    <property type="entry name" value="MFS_Sugar_Transporters"/>
</dbReference>
<proteinExistence type="inferred from homology"/>
<dbReference type="HOGENOM" id="CLU_001265_30_12_1"/>
<feature type="transmembrane region" description="Helical" evidence="8">
    <location>
        <begin position="416"/>
        <end position="436"/>
    </location>
</feature>
<feature type="transmembrane region" description="Helical" evidence="8">
    <location>
        <begin position="218"/>
        <end position="237"/>
    </location>
</feature>
<dbReference type="AlphaFoldDB" id="A0A0D2EPT2"/>
<gene>
    <name evidence="10" type="ORF">PV05_11459</name>
</gene>
<accession>A0A0D2EPT2</accession>
<organism evidence="10 11">
    <name type="scientific">Exophiala xenobiotica</name>
    <dbReference type="NCBI Taxonomy" id="348802"/>
    <lineage>
        <taxon>Eukaryota</taxon>
        <taxon>Fungi</taxon>
        <taxon>Dikarya</taxon>
        <taxon>Ascomycota</taxon>
        <taxon>Pezizomycotina</taxon>
        <taxon>Eurotiomycetes</taxon>
        <taxon>Chaetothyriomycetidae</taxon>
        <taxon>Chaetothyriales</taxon>
        <taxon>Herpotrichiellaceae</taxon>
        <taxon>Exophiala</taxon>
    </lineage>
</organism>
<keyword evidence="3 7" id="KW-0813">Transport</keyword>
<sequence>MQSAMGIQADDKATTNLKLEHLENSQRSEAVDLEVDLAVAPEEAHYGTAGAKAFLSSPYVLGAALLASMGGFSYGYGKSEPALKFATISHYTDILHPPDQGVISLILVMPQFQAQYPEVAPSHAHYGFNTGFMTGMLLLGGFLGCLFYPYVADKWSRKWALTVAVGFFDLGAIIQTASMNYGTLVAGRFIGGIGVGTLAMGAPLYISEISPPEMRGSLLVLEELTIVIGAIISYWVTYGTQYLAGSAAFRVPFGLQMVSATLLGMGIHFYPYSPRWLVMTDQHDKSLRAISKLRRLPPTDRRVQAEWQSIIGEVNFQRELAQKQHPGATGPKLELLRWCDLFGKKVRKRTAAAVGICFFTQFSGINAFVYYAPTLFTSLGQSSHNSVILAGMINIGQFVGVVPAMVWMDNIGRRPLAIWGAVGMGTAHVIMAAVYGKFGNDWPSHPTAGWVCVAFVYVYVVVFGLSYGPLIWTLPSEVYQNVHRAKGVGLAVAVSWLANFVIGVVVPPMIESITYGTFIFFAVFCALSAVFSYFLVPETANKTLEQLDKDIA</sequence>
<dbReference type="PROSITE" id="PS50850">
    <property type="entry name" value="MFS"/>
    <property type="match status" value="1"/>
</dbReference>
<dbReference type="PANTHER" id="PTHR48022">
    <property type="entry name" value="PLASTIDIC GLUCOSE TRANSPORTER 4"/>
    <property type="match status" value="1"/>
</dbReference>
<keyword evidence="11" id="KW-1185">Reference proteome</keyword>
<evidence type="ECO:0000313" key="10">
    <source>
        <dbReference type="EMBL" id="KIW49814.1"/>
    </source>
</evidence>
<comment type="similarity">
    <text evidence="2 7">Belongs to the major facilitator superfamily. Sugar transporter (TC 2.A.1.1) family.</text>
</comment>
<dbReference type="GO" id="GO:0016020">
    <property type="term" value="C:membrane"/>
    <property type="evidence" value="ECO:0007669"/>
    <property type="project" value="UniProtKB-SubCell"/>
</dbReference>
<feature type="transmembrane region" description="Helical" evidence="8">
    <location>
        <begin position="185"/>
        <end position="206"/>
    </location>
</feature>
<protein>
    <recommendedName>
        <fullName evidence="9">Major facilitator superfamily (MFS) profile domain-containing protein</fullName>
    </recommendedName>
</protein>
<feature type="transmembrane region" description="Helical" evidence="8">
    <location>
        <begin position="448"/>
        <end position="467"/>
    </location>
</feature>
<dbReference type="InterPro" id="IPR005828">
    <property type="entry name" value="MFS_sugar_transport-like"/>
</dbReference>
<dbReference type="GeneID" id="25333367"/>
<evidence type="ECO:0000256" key="7">
    <source>
        <dbReference type="RuleBase" id="RU003346"/>
    </source>
</evidence>
<dbReference type="PRINTS" id="PR00171">
    <property type="entry name" value="SUGRTRNSPORT"/>
</dbReference>
<evidence type="ECO:0000313" key="11">
    <source>
        <dbReference type="Proteomes" id="UP000054342"/>
    </source>
</evidence>
<dbReference type="FunFam" id="1.20.1250.20:FF:000026">
    <property type="entry name" value="MFS quinate transporter QutD"/>
    <property type="match status" value="1"/>
</dbReference>
<comment type="subcellular location">
    <subcellularLocation>
        <location evidence="1">Membrane</location>
        <topology evidence="1">Multi-pass membrane protein</topology>
    </subcellularLocation>
</comment>
<feature type="transmembrane region" description="Helical" evidence="8">
    <location>
        <begin position="387"/>
        <end position="407"/>
    </location>
</feature>
<dbReference type="PROSITE" id="PS00216">
    <property type="entry name" value="SUGAR_TRANSPORT_1"/>
    <property type="match status" value="1"/>
</dbReference>
<dbReference type="InterPro" id="IPR036259">
    <property type="entry name" value="MFS_trans_sf"/>
</dbReference>
<feature type="transmembrane region" description="Helical" evidence="8">
    <location>
        <begin position="513"/>
        <end position="536"/>
    </location>
</feature>
<feature type="transmembrane region" description="Helical" evidence="8">
    <location>
        <begin position="488"/>
        <end position="507"/>
    </location>
</feature>
<name>A0A0D2EPT2_9EURO</name>
<evidence type="ECO:0000256" key="2">
    <source>
        <dbReference type="ARBA" id="ARBA00010992"/>
    </source>
</evidence>
<dbReference type="PANTHER" id="PTHR48022:SF14">
    <property type="entry name" value="MAJOR FACILITATOR SUPERFAMILY (MFS) PROFILE DOMAIN-CONTAINING PROTEIN-RELATED"/>
    <property type="match status" value="1"/>
</dbReference>
<keyword evidence="4 8" id="KW-0812">Transmembrane</keyword>
<dbReference type="OrthoDB" id="8120565at2759"/>
<dbReference type="SUPFAM" id="SSF103473">
    <property type="entry name" value="MFS general substrate transporter"/>
    <property type="match status" value="1"/>
</dbReference>
<feature type="domain" description="Major facilitator superfamily (MFS) profile" evidence="9">
    <location>
        <begin position="63"/>
        <end position="540"/>
    </location>
</feature>
<feature type="transmembrane region" description="Helical" evidence="8">
    <location>
        <begin position="249"/>
        <end position="270"/>
    </location>
</feature>
<reference evidence="10 11" key="1">
    <citation type="submission" date="2015-01" db="EMBL/GenBank/DDBJ databases">
        <title>The Genome Sequence of Exophiala xenobiotica CBS118157.</title>
        <authorList>
            <consortium name="The Broad Institute Genomics Platform"/>
            <person name="Cuomo C."/>
            <person name="de Hoog S."/>
            <person name="Gorbushina A."/>
            <person name="Stielow B."/>
            <person name="Teixiera M."/>
            <person name="Abouelleil A."/>
            <person name="Chapman S.B."/>
            <person name="Priest M."/>
            <person name="Young S.K."/>
            <person name="Wortman J."/>
            <person name="Nusbaum C."/>
            <person name="Birren B."/>
        </authorList>
    </citation>
    <scope>NUCLEOTIDE SEQUENCE [LARGE SCALE GENOMIC DNA]</scope>
    <source>
        <strain evidence="10 11">CBS 118157</strain>
    </source>
</reference>
<dbReference type="NCBIfam" id="TIGR00879">
    <property type="entry name" value="SP"/>
    <property type="match status" value="1"/>
</dbReference>
<feature type="transmembrane region" description="Helical" evidence="8">
    <location>
        <begin position="59"/>
        <end position="77"/>
    </location>
</feature>
<dbReference type="GO" id="GO:0005351">
    <property type="term" value="F:carbohydrate:proton symporter activity"/>
    <property type="evidence" value="ECO:0007669"/>
    <property type="project" value="TreeGrafter"/>
</dbReference>
<dbReference type="Gene3D" id="1.20.1250.20">
    <property type="entry name" value="MFS general substrate transporter like domains"/>
    <property type="match status" value="1"/>
</dbReference>
<dbReference type="Pfam" id="PF00083">
    <property type="entry name" value="Sugar_tr"/>
    <property type="match status" value="1"/>
</dbReference>
<dbReference type="InterPro" id="IPR005829">
    <property type="entry name" value="Sugar_transporter_CS"/>
</dbReference>
<evidence type="ECO:0000256" key="5">
    <source>
        <dbReference type="ARBA" id="ARBA00022989"/>
    </source>
</evidence>
<dbReference type="RefSeq" id="XP_013310398.1">
    <property type="nucleotide sequence ID" value="XM_013454944.1"/>
</dbReference>
<keyword evidence="6 8" id="KW-0472">Membrane</keyword>
<evidence type="ECO:0000256" key="3">
    <source>
        <dbReference type="ARBA" id="ARBA00022448"/>
    </source>
</evidence>